<organism evidence="2 3">
    <name type="scientific">Blastococcus saxobsidens (strain DD2)</name>
    <dbReference type="NCBI Taxonomy" id="1146883"/>
    <lineage>
        <taxon>Bacteria</taxon>
        <taxon>Bacillati</taxon>
        <taxon>Actinomycetota</taxon>
        <taxon>Actinomycetes</taxon>
        <taxon>Geodermatophilales</taxon>
        <taxon>Geodermatophilaceae</taxon>
        <taxon>Blastococcus</taxon>
    </lineage>
</organism>
<evidence type="ECO:0000256" key="1">
    <source>
        <dbReference type="SAM" id="SignalP"/>
    </source>
</evidence>
<protein>
    <recommendedName>
        <fullName evidence="4">Lipoprotein</fullName>
    </recommendedName>
</protein>
<feature type="chain" id="PRO_5038431187" description="Lipoprotein" evidence="1">
    <location>
        <begin position="30"/>
        <end position="171"/>
    </location>
</feature>
<sequence>MVKPRSQRLTGPGLAAVMALAGAGLSACGGMDDDNPLAPYAPAELPDIRGAEDIDDAYSGLLDPAFREDLDAYEDIEVTLLADVAEVISPRVFTVTSPDGSELEPVLVVATADAGDVDPQAGQSLLIAATPVGDFDAGTVSEDLGMSLDEQQLEEWEDEIYLVATILEPAQ</sequence>
<dbReference type="PROSITE" id="PS51257">
    <property type="entry name" value="PROKAR_LIPOPROTEIN"/>
    <property type="match status" value="1"/>
</dbReference>
<keyword evidence="3" id="KW-1185">Reference proteome</keyword>
<dbReference type="OrthoDB" id="9512763at2"/>
<feature type="signal peptide" evidence="1">
    <location>
        <begin position="1"/>
        <end position="29"/>
    </location>
</feature>
<reference evidence="2 3" key="1">
    <citation type="journal article" date="2012" name="J. Bacteriol.">
        <title>Genome Sequence of Blastococcus saxobsidens DD2, a Stone-Inhabiting Bacterium.</title>
        <authorList>
            <person name="Chouaia B."/>
            <person name="Crotti E."/>
            <person name="Brusetti L."/>
            <person name="Daffonchio D."/>
            <person name="Essoussi I."/>
            <person name="Nouioui I."/>
            <person name="Sbissi I."/>
            <person name="Ghodhbane-Gtari F."/>
            <person name="Gtari M."/>
            <person name="Vacherie B."/>
            <person name="Barbe V."/>
            <person name="Medigue C."/>
            <person name="Gury J."/>
            <person name="Pujic P."/>
            <person name="Normand P."/>
        </authorList>
    </citation>
    <scope>NUCLEOTIDE SEQUENCE [LARGE SCALE GENOMIC DNA]</scope>
    <source>
        <strain evidence="2 3">DD2</strain>
    </source>
</reference>
<evidence type="ECO:0000313" key="3">
    <source>
        <dbReference type="Proteomes" id="UP000007517"/>
    </source>
</evidence>
<gene>
    <name evidence="2" type="ordered locus">BLASA_3265</name>
</gene>
<proteinExistence type="predicted"/>
<name>H6RR53_BLASD</name>
<dbReference type="EMBL" id="FO117623">
    <property type="protein sequence ID" value="CCG04133.1"/>
    <property type="molecule type" value="Genomic_DNA"/>
</dbReference>
<dbReference type="KEGG" id="bsd:BLASA_3265"/>
<keyword evidence="1" id="KW-0732">Signal</keyword>
<dbReference type="Proteomes" id="UP000007517">
    <property type="component" value="Chromosome"/>
</dbReference>
<reference evidence="3" key="2">
    <citation type="submission" date="2012-02" db="EMBL/GenBank/DDBJ databases">
        <title>Complete genome sequence of Blastococcus saxobsidens strain DD2.</title>
        <authorList>
            <person name="Genoscope."/>
        </authorList>
    </citation>
    <scope>NUCLEOTIDE SEQUENCE [LARGE SCALE GENOMIC DNA]</scope>
    <source>
        <strain evidence="3">DD2</strain>
    </source>
</reference>
<evidence type="ECO:0008006" key="4">
    <source>
        <dbReference type="Google" id="ProtNLM"/>
    </source>
</evidence>
<dbReference type="RefSeq" id="WP_014377012.1">
    <property type="nucleotide sequence ID" value="NC_016943.1"/>
</dbReference>
<accession>H6RR53</accession>
<evidence type="ECO:0000313" key="2">
    <source>
        <dbReference type="EMBL" id="CCG04133.1"/>
    </source>
</evidence>
<dbReference type="eggNOG" id="ENOG5031X5J">
    <property type="taxonomic scope" value="Bacteria"/>
</dbReference>
<dbReference type="HOGENOM" id="CLU_1559994_0_0_11"/>
<dbReference type="AlphaFoldDB" id="H6RR53"/>